<dbReference type="EMBL" id="QFPW01000016">
    <property type="protein sequence ID" value="PZQ47628.1"/>
    <property type="molecule type" value="Genomic_DNA"/>
</dbReference>
<dbReference type="PROSITE" id="PS01124">
    <property type="entry name" value="HTH_ARAC_FAMILY_2"/>
    <property type="match status" value="1"/>
</dbReference>
<reference evidence="5 6" key="1">
    <citation type="submission" date="2017-08" db="EMBL/GenBank/DDBJ databases">
        <title>Infants hospitalized years apart are colonized by the same room-sourced microbial strains.</title>
        <authorList>
            <person name="Brooks B."/>
            <person name="Olm M.R."/>
            <person name="Firek B.A."/>
            <person name="Baker R."/>
            <person name="Thomas B.C."/>
            <person name="Morowitz M.J."/>
            <person name="Banfield J.F."/>
        </authorList>
    </citation>
    <scope>NUCLEOTIDE SEQUENCE [LARGE SCALE GENOMIC DNA]</scope>
    <source>
        <strain evidence="5">S2_005_002_R2_34</strain>
    </source>
</reference>
<dbReference type="PANTHER" id="PTHR46796">
    <property type="entry name" value="HTH-TYPE TRANSCRIPTIONAL ACTIVATOR RHAS-RELATED"/>
    <property type="match status" value="1"/>
</dbReference>
<dbReference type="InterPro" id="IPR050204">
    <property type="entry name" value="AraC_XylS_family_regulators"/>
</dbReference>
<dbReference type="Pfam" id="PF14525">
    <property type="entry name" value="AraC_binding_2"/>
    <property type="match status" value="1"/>
</dbReference>
<evidence type="ECO:0000256" key="2">
    <source>
        <dbReference type="ARBA" id="ARBA00023125"/>
    </source>
</evidence>
<dbReference type="Pfam" id="PF12833">
    <property type="entry name" value="HTH_18"/>
    <property type="match status" value="1"/>
</dbReference>
<keyword evidence="2" id="KW-0238">DNA-binding</keyword>
<dbReference type="Proteomes" id="UP000249185">
    <property type="component" value="Unassembled WGS sequence"/>
</dbReference>
<protein>
    <submittedName>
        <fullName evidence="5">AraC family transcriptional regulator</fullName>
    </submittedName>
</protein>
<evidence type="ECO:0000256" key="1">
    <source>
        <dbReference type="ARBA" id="ARBA00023015"/>
    </source>
</evidence>
<proteinExistence type="predicted"/>
<keyword evidence="1" id="KW-0805">Transcription regulation</keyword>
<feature type="domain" description="HTH araC/xylS-type" evidence="4">
    <location>
        <begin position="231"/>
        <end position="331"/>
    </location>
</feature>
<dbReference type="InterPro" id="IPR035418">
    <property type="entry name" value="AraC-bd_2"/>
</dbReference>
<organism evidence="5 6">
    <name type="scientific">Rhodovulum sulfidophilum</name>
    <name type="common">Rhodobacter sulfidophilus</name>
    <dbReference type="NCBI Taxonomy" id="35806"/>
    <lineage>
        <taxon>Bacteria</taxon>
        <taxon>Pseudomonadati</taxon>
        <taxon>Pseudomonadota</taxon>
        <taxon>Alphaproteobacteria</taxon>
        <taxon>Rhodobacterales</taxon>
        <taxon>Paracoccaceae</taxon>
        <taxon>Rhodovulum</taxon>
    </lineage>
</organism>
<dbReference type="InterPro" id="IPR018060">
    <property type="entry name" value="HTH_AraC"/>
</dbReference>
<dbReference type="GO" id="GO:0003700">
    <property type="term" value="F:DNA-binding transcription factor activity"/>
    <property type="evidence" value="ECO:0007669"/>
    <property type="project" value="InterPro"/>
</dbReference>
<dbReference type="SMART" id="SM00342">
    <property type="entry name" value="HTH_ARAC"/>
    <property type="match status" value="1"/>
</dbReference>
<dbReference type="GO" id="GO:0043565">
    <property type="term" value="F:sequence-specific DNA binding"/>
    <property type="evidence" value="ECO:0007669"/>
    <property type="project" value="InterPro"/>
</dbReference>
<dbReference type="Gene3D" id="1.10.10.60">
    <property type="entry name" value="Homeodomain-like"/>
    <property type="match status" value="1"/>
</dbReference>
<dbReference type="AlphaFoldDB" id="A0A2W5N4S5"/>
<keyword evidence="3" id="KW-0804">Transcription</keyword>
<accession>A0A2W5N4S5</accession>
<dbReference type="PANTHER" id="PTHR46796:SF12">
    <property type="entry name" value="HTH-TYPE DNA-BINDING TRANSCRIPTIONAL ACTIVATOR EUTR"/>
    <property type="match status" value="1"/>
</dbReference>
<comment type="caution">
    <text evidence="5">The sequence shown here is derived from an EMBL/GenBank/DDBJ whole genome shotgun (WGS) entry which is preliminary data.</text>
</comment>
<name>A0A2W5N4S5_RHOSU</name>
<evidence type="ECO:0000256" key="3">
    <source>
        <dbReference type="ARBA" id="ARBA00023163"/>
    </source>
</evidence>
<dbReference type="SUPFAM" id="SSF46689">
    <property type="entry name" value="Homeodomain-like"/>
    <property type="match status" value="1"/>
</dbReference>
<evidence type="ECO:0000313" key="6">
    <source>
        <dbReference type="Proteomes" id="UP000249185"/>
    </source>
</evidence>
<sequence>MLDQALVADAAGRPIRQPGRTASRDWDEVQDFCSRVYMPYRVRPLGHNLDPDATMRQARVGGVIVTRFAYGVPIHLDTFDPAAGNILVLNTLAGALRHKLDRSAAAVTGPGDSFVVDCSRTDYWLDGDGDHLQLNLTIPHDLIAGVAHRWFGFVPDDRLWTRRLAFGGQGSRWQALLSYVARSIGADGRCAGAMERHLEELICVDLLDAWAAGAGLRLADGARAAAPRYVREAEAILESEAREAPTIGAVAARVGVSARTLSNGFQRFRGISPRAFLRDRRLEGVRADLERAAPGETVTSVATGWGFANLGAMAGAYRQRFGEPPSATLARGHRRG</sequence>
<evidence type="ECO:0000313" key="5">
    <source>
        <dbReference type="EMBL" id="PZQ47628.1"/>
    </source>
</evidence>
<gene>
    <name evidence="5" type="ORF">DI556_17000</name>
</gene>
<evidence type="ECO:0000259" key="4">
    <source>
        <dbReference type="PROSITE" id="PS01124"/>
    </source>
</evidence>
<dbReference type="InterPro" id="IPR009057">
    <property type="entry name" value="Homeodomain-like_sf"/>
</dbReference>